<proteinExistence type="predicted"/>
<keyword evidence="1" id="KW-0472">Membrane</keyword>
<keyword evidence="1" id="KW-1133">Transmembrane helix</keyword>
<keyword evidence="1" id="KW-0812">Transmembrane</keyword>
<evidence type="ECO:0000256" key="1">
    <source>
        <dbReference type="SAM" id="Phobius"/>
    </source>
</evidence>
<evidence type="ECO:0000313" key="3">
    <source>
        <dbReference type="Proteomes" id="UP000812966"/>
    </source>
</evidence>
<name>A0A8K0JFW7_9TREE</name>
<sequence length="122" mass="12493">MKEVVGCFLSECSDAERTKVNTDFVSYCLSITNPPIPSSVSQLALSTATTSAPKAAGADPIQTYTSLQDQANPSETSSANAANAAKGMVMSPRNVDISRTAVVATVALAALVMSVGLMGSCM</sequence>
<protein>
    <submittedName>
        <fullName evidence="2">Uncharacterized protein</fullName>
    </submittedName>
</protein>
<comment type="caution">
    <text evidence="2">The sequence shown here is derived from an EMBL/GenBank/DDBJ whole genome shotgun (WGS) entry which is preliminary data.</text>
</comment>
<reference evidence="2" key="1">
    <citation type="submission" date="2020-04" db="EMBL/GenBank/DDBJ databases">
        <title>Analysis of mating type loci in Filobasidium floriforme.</title>
        <authorList>
            <person name="Nowrousian M."/>
        </authorList>
    </citation>
    <scope>NUCLEOTIDE SEQUENCE</scope>
    <source>
        <strain evidence="2">CBS 6242</strain>
    </source>
</reference>
<dbReference type="EMBL" id="JABELV010000175">
    <property type="protein sequence ID" value="KAG7528624.1"/>
    <property type="molecule type" value="Genomic_DNA"/>
</dbReference>
<dbReference type="AlphaFoldDB" id="A0A8K0JFW7"/>
<accession>A0A8K0JFW7</accession>
<keyword evidence="3" id="KW-1185">Reference proteome</keyword>
<evidence type="ECO:0000313" key="2">
    <source>
        <dbReference type="EMBL" id="KAG7528624.1"/>
    </source>
</evidence>
<feature type="transmembrane region" description="Helical" evidence="1">
    <location>
        <begin position="100"/>
        <end position="119"/>
    </location>
</feature>
<gene>
    <name evidence="2" type="ORF">FFLO_06047</name>
</gene>
<organism evidence="2 3">
    <name type="scientific">Filobasidium floriforme</name>
    <dbReference type="NCBI Taxonomy" id="5210"/>
    <lineage>
        <taxon>Eukaryota</taxon>
        <taxon>Fungi</taxon>
        <taxon>Dikarya</taxon>
        <taxon>Basidiomycota</taxon>
        <taxon>Agaricomycotina</taxon>
        <taxon>Tremellomycetes</taxon>
        <taxon>Filobasidiales</taxon>
        <taxon>Filobasidiaceae</taxon>
        <taxon>Filobasidium</taxon>
    </lineage>
</organism>
<dbReference type="Proteomes" id="UP000812966">
    <property type="component" value="Unassembled WGS sequence"/>
</dbReference>